<reference evidence="4 5" key="1">
    <citation type="submission" date="2020-03" db="EMBL/GenBank/DDBJ databases">
        <authorList>
            <person name="Sun Q."/>
        </authorList>
    </citation>
    <scope>NUCLEOTIDE SEQUENCE [LARGE SCALE GENOMIC DNA]</scope>
    <source>
        <strain evidence="4 5">JC162</strain>
    </source>
</reference>
<gene>
    <name evidence="4" type="ORF">GWK16_05550</name>
</gene>
<accession>A0A848EBP5</accession>
<evidence type="ECO:0000313" key="5">
    <source>
        <dbReference type="Proteomes" id="UP000548582"/>
    </source>
</evidence>
<dbReference type="InterPro" id="IPR036188">
    <property type="entry name" value="FAD/NAD-bd_sf"/>
</dbReference>
<dbReference type="GO" id="GO:0016491">
    <property type="term" value="F:oxidoreductase activity"/>
    <property type="evidence" value="ECO:0007669"/>
    <property type="project" value="UniProtKB-KW"/>
</dbReference>
<dbReference type="SUPFAM" id="SSF51905">
    <property type="entry name" value="FAD/NAD(P)-binding domain"/>
    <property type="match status" value="1"/>
</dbReference>
<feature type="region of interest" description="Disordered" evidence="2">
    <location>
        <begin position="1"/>
        <end position="26"/>
    </location>
</feature>
<dbReference type="RefSeq" id="WP_170052974.1">
    <property type="nucleotide sequence ID" value="NZ_JABBKX010000002.1"/>
</dbReference>
<dbReference type="Gene3D" id="3.30.9.10">
    <property type="entry name" value="D-Amino Acid Oxidase, subunit A, domain 2"/>
    <property type="match status" value="1"/>
</dbReference>
<keyword evidence="5" id="KW-1185">Reference proteome</keyword>
<proteinExistence type="predicted"/>
<comment type="caution">
    <text evidence="4">The sequence shown here is derived from an EMBL/GenBank/DDBJ whole genome shotgun (WGS) entry which is preliminary data.</text>
</comment>
<keyword evidence="1" id="KW-0560">Oxidoreductase</keyword>
<dbReference type="EMBL" id="JABBKX010000002">
    <property type="protein sequence ID" value="NMJ40695.1"/>
    <property type="molecule type" value="Genomic_DNA"/>
</dbReference>
<dbReference type="PANTHER" id="PTHR13847">
    <property type="entry name" value="SARCOSINE DEHYDROGENASE-RELATED"/>
    <property type="match status" value="1"/>
</dbReference>
<dbReference type="GO" id="GO:0005737">
    <property type="term" value="C:cytoplasm"/>
    <property type="evidence" value="ECO:0007669"/>
    <property type="project" value="TreeGrafter"/>
</dbReference>
<sequence length="429" mass="45741">MPNAAPSLPPSLYAATARPAPPTPPLDGDVRADVLVIGAGFTGLSTALHLAERGVRVVVLDAAEPGWGASGRNGGQVNPGLKPDPDEVERDFGPDLGGRMVRFAWGAPETTFALIRRWQIACDARQGGTLRAAYQPRHAEGLRRSAEQGMRRGFPVRLLDEDAARAATGHRRYRAIMLDASGGDVQPLDYARGLADAALRAGARIHGGTPVTRLAREGGTWCATTPAGVVRADMVVLGTNGYTDDLWPGLRRSVVPVFSSIVATAPLAPEVARGILPLRGSLYESGNITVYLRVDQAGRLLIGGRGPQRPIDGPGPVRYLVRYAERLWPVLAGAAWTHGWNGQLAMTEDHYPHIHEPAPGLYACLGYNGRGVALSTAMGGEIAKLATGTPARDIAMPVTPIRPMAFHGFWRLGVMAKVMEGRIRDRLGL</sequence>
<protein>
    <submittedName>
        <fullName evidence="4">FAD-binding oxidoreductase</fullName>
    </submittedName>
</protein>
<evidence type="ECO:0000256" key="2">
    <source>
        <dbReference type="SAM" id="MobiDB-lite"/>
    </source>
</evidence>
<dbReference type="Proteomes" id="UP000548582">
    <property type="component" value="Unassembled WGS sequence"/>
</dbReference>
<evidence type="ECO:0000259" key="3">
    <source>
        <dbReference type="Pfam" id="PF01266"/>
    </source>
</evidence>
<evidence type="ECO:0000256" key="1">
    <source>
        <dbReference type="ARBA" id="ARBA00023002"/>
    </source>
</evidence>
<evidence type="ECO:0000313" key="4">
    <source>
        <dbReference type="EMBL" id="NMJ40695.1"/>
    </source>
</evidence>
<dbReference type="Pfam" id="PF01266">
    <property type="entry name" value="DAO"/>
    <property type="match status" value="1"/>
</dbReference>
<dbReference type="PANTHER" id="PTHR13847:SF281">
    <property type="entry name" value="FAD DEPENDENT OXIDOREDUCTASE DOMAIN-CONTAINING PROTEIN"/>
    <property type="match status" value="1"/>
</dbReference>
<dbReference type="AlphaFoldDB" id="A0A848EBP5"/>
<feature type="domain" description="FAD dependent oxidoreductase" evidence="3">
    <location>
        <begin position="33"/>
        <end position="385"/>
    </location>
</feature>
<name>A0A848EBP5_9PROT</name>
<organism evidence="4 5">
    <name type="scientific">Neoroseomonas marina</name>
    <dbReference type="NCBI Taxonomy" id="1232220"/>
    <lineage>
        <taxon>Bacteria</taxon>
        <taxon>Pseudomonadati</taxon>
        <taxon>Pseudomonadota</taxon>
        <taxon>Alphaproteobacteria</taxon>
        <taxon>Acetobacterales</taxon>
        <taxon>Acetobacteraceae</taxon>
        <taxon>Neoroseomonas</taxon>
    </lineage>
</organism>
<feature type="compositionally biased region" description="Low complexity" evidence="2">
    <location>
        <begin position="1"/>
        <end position="18"/>
    </location>
</feature>
<dbReference type="InterPro" id="IPR006076">
    <property type="entry name" value="FAD-dep_OxRdtase"/>
</dbReference>
<dbReference type="Gene3D" id="3.50.50.60">
    <property type="entry name" value="FAD/NAD(P)-binding domain"/>
    <property type="match status" value="1"/>
</dbReference>